<dbReference type="HAMAP" id="MF_00197">
    <property type="entry name" value="DAP_epimerase"/>
    <property type="match status" value="1"/>
</dbReference>
<feature type="binding site" evidence="8">
    <location>
        <begin position="100"/>
        <end position="101"/>
    </location>
    <ligand>
        <name>substrate</name>
    </ligand>
</feature>
<evidence type="ECO:0000313" key="10">
    <source>
        <dbReference type="EMBL" id="MCC2135539.1"/>
    </source>
</evidence>
<keyword evidence="11" id="KW-1185">Reference proteome</keyword>
<dbReference type="Proteomes" id="UP001199424">
    <property type="component" value="Unassembled WGS sequence"/>
</dbReference>
<evidence type="ECO:0000256" key="6">
    <source>
        <dbReference type="ARBA" id="ARBA00023235"/>
    </source>
</evidence>
<sequence>MNKYLKKAENGSGIDHYTRVPDTGAKQKITFTKMHGCANDYVYIDCFQNDIQNYAELAIYLSDRHTGIGGDGVIYICPSDVADARMRMYNLDGSEGMMCGNGIRCVAKYVYDSGIAKKDVLHIETKSGIKICRVHVENGEVTTVTVDMGKAELVPAKIPVDFPGDTAVKEKITVLDKEYEVTCVSMGNPHCVIFGKDPDTIDLEKIGPHFEHFEKFPERINTEFIEVLDNHTLKMRVWERGSGETMACGTGACASAVAACLNGYCKKGEDITVKLRGGDLVIHYTDDGVQMTGSADTVFTGIVEI</sequence>
<comment type="catalytic activity">
    <reaction evidence="7 8">
        <text>(2S,6S)-2,6-diaminopimelate = meso-2,6-diaminopimelate</text>
        <dbReference type="Rhea" id="RHEA:15393"/>
        <dbReference type="ChEBI" id="CHEBI:57609"/>
        <dbReference type="ChEBI" id="CHEBI:57791"/>
        <dbReference type="EC" id="5.1.1.7"/>
    </reaction>
</comment>
<comment type="pathway">
    <text evidence="1 8">Amino-acid biosynthesis; L-lysine biosynthesis via DAP pathway; DL-2,6-diaminopimelate from LL-2,6-diaminopimelate: step 1/1.</text>
</comment>
<protein>
    <recommendedName>
        <fullName evidence="3 8">Diaminopimelate epimerase</fullName>
        <shortName evidence="8">DAP epimerase</shortName>
        <ecNumber evidence="3 8">5.1.1.7</ecNumber>
    </recommendedName>
    <alternativeName>
        <fullName evidence="8">PLP-independent amino acid racemase</fullName>
    </alternativeName>
</protein>
<dbReference type="InterPro" id="IPR018510">
    <property type="entry name" value="DAP_epimerase_AS"/>
</dbReference>
<keyword evidence="4 8" id="KW-0028">Amino-acid biosynthesis</keyword>
<dbReference type="NCBIfam" id="TIGR00652">
    <property type="entry name" value="DapF"/>
    <property type="match status" value="1"/>
</dbReference>
<dbReference type="AlphaFoldDB" id="A0AAE3AF06"/>
<keyword evidence="8" id="KW-0963">Cytoplasm</keyword>
<dbReference type="GO" id="GO:0008837">
    <property type="term" value="F:diaminopimelate epimerase activity"/>
    <property type="evidence" value="ECO:0007669"/>
    <property type="project" value="UniProtKB-UniRule"/>
</dbReference>
<comment type="subunit">
    <text evidence="8">Homodimer.</text>
</comment>
<feature type="binding site" evidence="8">
    <location>
        <position position="39"/>
    </location>
    <ligand>
        <name>substrate</name>
    </ligand>
</feature>
<feature type="binding site" evidence="8">
    <location>
        <position position="188"/>
    </location>
    <ligand>
        <name>substrate</name>
    </ligand>
</feature>
<feature type="binding site" evidence="8">
    <location>
        <position position="90"/>
    </location>
    <ligand>
        <name>substrate</name>
    </ligand>
</feature>
<dbReference type="InterPro" id="IPR001653">
    <property type="entry name" value="DAP_epimerase_DapF"/>
</dbReference>
<dbReference type="GO" id="GO:0005829">
    <property type="term" value="C:cytosol"/>
    <property type="evidence" value="ECO:0007669"/>
    <property type="project" value="TreeGrafter"/>
</dbReference>
<evidence type="ECO:0000256" key="4">
    <source>
        <dbReference type="ARBA" id="ARBA00022605"/>
    </source>
</evidence>
<accession>A0AAE3AF06</accession>
<evidence type="ECO:0000313" key="11">
    <source>
        <dbReference type="Proteomes" id="UP001199424"/>
    </source>
</evidence>
<dbReference type="Pfam" id="PF01678">
    <property type="entry name" value="DAP_epimerase"/>
    <property type="match status" value="2"/>
</dbReference>
<evidence type="ECO:0000256" key="8">
    <source>
        <dbReference type="HAMAP-Rule" id="MF_00197"/>
    </source>
</evidence>
<evidence type="ECO:0000256" key="9">
    <source>
        <dbReference type="PROSITE-ProRule" id="PRU10125"/>
    </source>
</evidence>
<evidence type="ECO:0000256" key="1">
    <source>
        <dbReference type="ARBA" id="ARBA00005196"/>
    </source>
</evidence>
<comment type="caution">
    <text evidence="10">The sequence shown here is derived from an EMBL/GenBank/DDBJ whole genome shotgun (WGS) entry which is preliminary data.</text>
</comment>
<evidence type="ECO:0000256" key="5">
    <source>
        <dbReference type="ARBA" id="ARBA00023154"/>
    </source>
</evidence>
<dbReference type="EC" id="5.1.1.7" evidence="3 8"/>
<gene>
    <name evidence="8 10" type="primary">dapF</name>
    <name evidence="10" type="ORF">LKD31_00700</name>
</gene>
<feature type="active site" description="Proton acceptor" evidence="8">
    <location>
        <position position="248"/>
    </location>
</feature>
<dbReference type="PROSITE" id="PS01326">
    <property type="entry name" value="DAP_EPIMERASE"/>
    <property type="match status" value="1"/>
</dbReference>
<proteinExistence type="inferred from homology"/>
<evidence type="ECO:0000256" key="3">
    <source>
        <dbReference type="ARBA" id="ARBA00013080"/>
    </source>
</evidence>
<feature type="active site" description="Proton donor" evidence="8">
    <location>
        <position position="99"/>
    </location>
</feature>
<feature type="site" description="Could be important to modulate the pK values of the two catalytic cysteine residues" evidence="8">
    <location>
        <position position="190"/>
    </location>
</feature>
<dbReference type="PANTHER" id="PTHR31689">
    <property type="entry name" value="DIAMINOPIMELATE EPIMERASE, CHLOROPLASTIC"/>
    <property type="match status" value="1"/>
</dbReference>
<dbReference type="GO" id="GO:0009089">
    <property type="term" value="P:lysine biosynthetic process via diaminopimelate"/>
    <property type="evidence" value="ECO:0007669"/>
    <property type="project" value="UniProtKB-UniRule"/>
</dbReference>
<feature type="binding site" evidence="8">
    <location>
        <begin position="249"/>
        <end position="250"/>
    </location>
    <ligand>
        <name>substrate</name>
    </ligand>
</feature>
<comment type="caution">
    <text evidence="8">Lacks conserved residue(s) required for the propagation of feature annotation.</text>
</comment>
<dbReference type="Gene3D" id="3.10.310.10">
    <property type="entry name" value="Diaminopimelate Epimerase, Chain A, domain 1"/>
    <property type="match status" value="2"/>
</dbReference>
<keyword evidence="5 8" id="KW-0457">Lysine biosynthesis</keyword>
<organism evidence="10 11">
    <name type="scientific">Hominenteromicrobium mulieris</name>
    <dbReference type="NCBI Taxonomy" id="2885357"/>
    <lineage>
        <taxon>Bacteria</taxon>
        <taxon>Bacillati</taxon>
        <taxon>Bacillota</taxon>
        <taxon>Clostridia</taxon>
        <taxon>Eubacteriales</taxon>
        <taxon>Oscillospiraceae</taxon>
        <taxon>Hominenteromicrobium</taxon>
    </lineage>
</organism>
<comment type="similarity">
    <text evidence="2 8">Belongs to the diaminopimelate epimerase family.</text>
</comment>
<name>A0AAE3AF06_9FIRM</name>
<reference evidence="10" key="1">
    <citation type="submission" date="2021-10" db="EMBL/GenBank/DDBJ databases">
        <title>Anaerobic single-cell dispensing facilitates the cultivation of human gut bacteria.</title>
        <authorList>
            <person name="Afrizal A."/>
        </authorList>
    </citation>
    <scope>NUCLEOTIDE SEQUENCE</scope>
    <source>
        <strain evidence="10">CLA-AA-H250</strain>
    </source>
</reference>
<keyword evidence="6 8" id="KW-0413">Isomerase</keyword>
<feature type="binding site" evidence="8">
    <location>
        <position position="221"/>
    </location>
    <ligand>
        <name>substrate</name>
    </ligand>
</feature>
<feature type="binding site" evidence="8">
    <location>
        <begin position="239"/>
        <end position="240"/>
    </location>
    <ligand>
        <name>substrate</name>
    </ligand>
</feature>
<dbReference type="PANTHER" id="PTHR31689:SF0">
    <property type="entry name" value="DIAMINOPIMELATE EPIMERASE"/>
    <property type="match status" value="1"/>
</dbReference>
<dbReference type="EMBL" id="JAJEQC010000001">
    <property type="protein sequence ID" value="MCC2135539.1"/>
    <property type="molecule type" value="Genomic_DNA"/>
</dbReference>
<feature type="active site" evidence="9">
    <location>
        <position position="99"/>
    </location>
</feature>
<comment type="function">
    <text evidence="8">Catalyzes the stereoinversion of LL-2,6-diaminopimelate (L,L-DAP) to meso-diaminopimelate (meso-DAP), a precursor of L-lysine and an essential component of the bacterial peptidoglycan.</text>
</comment>
<evidence type="ECO:0000256" key="7">
    <source>
        <dbReference type="ARBA" id="ARBA00051712"/>
    </source>
</evidence>
<feature type="site" description="Could be important to modulate the pK values of the two catalytic cysteine residues" evidence="8">
    <location>
        <position position="239"/>
    </location>
</feature>
<dbReference type="SUPFAM" id="SSF54506">
    <property type="entry name" value="Diaminopimelate epimerase-like"/>
    <property type="match status" value="1"/>
</dbReference>
<comment type="subcellular location">
    <subcellularLocation>
        <location evidence="8">Cytoplasm</location>
    </subcellularLocation>
</comment>
<dbReference type="RefSeq" id="WP_308448182.1">
    <property type="nucleotide sequence ID" value="NZ_JAJEQC010000001.1"/>
</dbReference>
<evidence type="ECO:0000256" key="2">
    <source>
        <dbReference type="ARBA" id="ARBA00010219"/>
    </source>
</evidence>